<evidence type="ECO:0000259" key="3">
    <source>
        <dbReference type="PROSITE" id="PS50850"/>
    </source>
</evidence>
<proteinExistence type="predicted"/>
<dbReference type="SUPFAM" id="SSF103473">
    <property type="entry name" value="MFS general substrate transporter"/>
    <property type="match status" value="1"/>
</dbReference>
<dbReference type="GO" id="GO:0016020">
    <property type="term" value="C:membrane"/>
    <property type="evidence" value="ECO:0007669"/>
    <property type="project" value="UniProtKB-SubCell"/>
</dbReference>
<feature type="transmembrane region" description="Helical" evidence="2">
    <location>
        <begin position="102"/>
        <end position="122"/>
    </location>
</feature>
<keyword evidence="2" id="KW-0472">Membrane</keyword>
<accession>A0A183TZY8</accession>
<dbReference type="InterPro" id="IPR036259">
    <property type="entry name" value="MFS_trans_sf"/>
</dbReference>
<keyword evidence="2" id="KW-1133">Transmembrane helix</keyword>
<dbReference type="Proteomes" id="UP000050794">
    <property type="component" value="Unassembled WGS sequence"/>
</dbReference>
<keyword evidence="4" id="KW-1185">Reference proteome</keyword>
<evidence type="ECO:0000313" key="4">
    <source>
        <dbReference type="Proteomes" id="UP000050794"/>
    </source>
</evidence>
<dbReference type="Gene3D" id="1.20.1250.20">
    <property type="entry name" value="MFS general substrate transporter like domains"/>
    <property type="match status" value="1"/>
</dbReference>
<evidence type="ECO:0000313" key="5">
    <source>
        <dbReference type="WBParaSite" id="TCNE_0000180801-mRNA-1"/>
    </source>
</evidence>
<dbReference type="AlphaFoldDB" id="A0A183TZY8"/>
<dbReference type="Pfam" id="PF07690">
    <property type="entry name" value="MFS_1"/>
    <property type="match status" value="1"/>
</dbReference>
<feature type="transmembrane region" description="Helical" evidence="2">
    <location>
        <begin position="64"/>
        <end position="90"/>
    </location>
</feature>
<reference evidence="5" key="1">
    <citation type="submission" date="2016-06" db="UniProtKB">
        <authorList>
            <consortium name="WormBaseParasite"/>
        </authorList>
    </citation>
    <scope>IDENTIFICATION</scope>
</reference>
<dbReference type="PANTHER" id="PTHR11360:SF286">
    <property type="entry name" value="GH22266P"/>
    <property type="match status" value="1"/>
</dbReference>
<dbReference type="InterPro" id="IPR020846">
    <property type="entry name" value="MFS_dom"/>
</dbReference>
<dbReference type="PANTHER" id="PTHR11360">
    <property type="entry name" value="MONOCARBOXYLATE TRANSPORTER"/>
    <property type="match status" value="1"/>
</dbReference>
<dbReference type="WBParaSite" id="TCNE_0000180801-mRNA-1">
    <property type="protein sequence ID" value="TCNE_0000180801-mRNA-1"/>
    <property type="gene ID" value="TCNE_0000180801"/>
</dbReference>
<dbReference type="InterPro" id="IPR050327">
    <property type="entry name" value="Proton-linked_MCT"/>
</dbReference>
<sequence length="301" mass="33274">LLALSVLIGTAYCERRAVVHVMRLFDIEECERISLAFCQDQWIPASIRNTLNEMIDVDLLKEPVMLLLCISNLLGMLGFYVPFMFLINMAVRKGMPTEDASLLLSLIGITNTLGRIVIGWLADRRWVSALSTSNMSLILCGLLTCLCPLPSNRAFLIVYATLFGFIISAYICLTSIVLTDLLGLDRLTNSFGLVVVSRGIASLLGPPIAGMVYDATSTYSAPFYFAGSLMALAGIVSCAISHLRREQNRKIDVRNKPRELVVPKTSEFRPNVICDARESPEIIKDSQQCGNIRMTDGKVRT</sequence>
<dbReference type="GO" id="GO:0008028">
    <property type="term" value="F:monocarboxylic acid transmembrane transporter activity"/>
    <property type="evidence" value="ECO:0007669"/>
    <property type="project" value="TreeGrafter"/>
</dbReference>
<name>A0A183TZY8_TOXCA</name>
<protein>
    <submittedName>
        <fullName evidence="5">MFS domain-containing protein</fullName>
    </submittedName>
</protein>
<feature type="transmembrane region" description="Helical" evidence="2">
    <location>
        <begin position="221"/>
        <end position="240"/>
    </location>
</feature>
<keyword evidence="2" id="KW-0812">Transmembrane</keyword>
<feature type="transmembrane region" description="Helical" evidence="2">
    <location>
        <begin position="134"/>
        <end position="151"/>
    </location>
</feature>
<comment type="subcellular location">
    <subcellularLocation>
        <location evidence="1">Membrane</location>
        <topology evidence="1">Multi-pass membrane protein</topology>
    </subcellularLocation>
</comment>
<evidence type="ECO:0000256" key="1">
    <source>
        <dbReference type="ARBA" id="ARBA00004141"/>
    </source>
</evidence>
<organism evidence="4 5">
    <name type="scientific">Toxocara canis</name>
    <name type="common">Canine roundworm</name>
    <dbReference type="NCBI Taxonomy" id="6265"/>
    <lineage>
        <taxon>Eukaryota</taxon>
        <taxon>Metazoa</taxon>
        <taxon>Ecdysozoa</taxon>
        <taxon>Nematoda</taxon>
        <taxon>Chromadorea</taxon>
        <taxon>Rhabditida</taxon>
        <taxon>Spirurina</taxon>
        <taxon>Ascaridomorpha</taxon>
        <taxon>Ascaridoidea</taxon>
        <taxon>Toxocaridae</taxon>
        <taxon>Toxocara</taxon>
    </lineage>
</organism>
<dbReference type="PROSITE" id="PS50850">
    <property type="entry name" value="MFS"/>
    <property type="match status" value="1"/>
</dbReference>
<feature type="domain" description="Major facilitator superfamily (MFS) profile" evidence="3">
    <location>
        <begin position="64"/>
        <end position="301"/>
    </location>
</feature>
<dbReference type="InterPro" id="IPR011701">
    <property type="entry name" value="MFS"/>
</dbReference>
<evidence type="ECO:0000256" key="2">
    <source>
        <dbReference type="SAM" id="Phobius"/>
    </source>
</evidence>
<feature type="transmembrane region" description="Helical" evidence="2">
    <location>
        <begin position="157"/>
        <end position="178"/>
    </location>
</feature>